<evidence type="ECO:0000313" key="3">
    <source>
        <dbReference type="Proteomes" id="UP000637423"/>
    </source>
</evidence>
<dbReference type="AlphaFoldDB" id="A0A916ULN6"/>
<reference evidence="2" key="2">
    <citation type="submission" date="2020-09" db="EMBL/GenBank/DDBJ databases">
        <authorList>
            <person name="Sun Q."/>
            <person name="Zhou Y."/>
        </authorList>
    </citation>
    <scope>NUCLEOTIDE SEQUENCE</scope>
    <source>
        <strain evidence="2">CGMCC 1.10998</strain>
    </source>
</reference>
<keyword evidence="1" id="KW-0175">Coiled coil</keyword>
<accession>A0A916ULN6</accession>
<comment type="caution">
    <text evidence="2">The sequence shown here is derived from an EMBL/GenBank/DDBJ whole genome shotgun (WGS) entry which is preliminary data.</text>
</comment>
<name>A0A916ULN6_9BURK</name>
<evidence type="ECO:0000256" key="1">
    <source>
        <dbReference type="SAM" id="Coils"/>
    </source>
</evidence>
<sequence>MISEFELLAEKVATLAELAHSLRRENADLRRDAATLTAENLDMQQRMQQAHERVAALLAQLPGEENTDKEAA</sequence>
<dbReference type="EMBL" id="BMED01000002">
    <property type="protein sequence ID" value="GGC76492.1"/>
    <property type="molecule type" value="Genomic_DNA"/>
</dbReference>
<gene>
    <name evidence="2" type="ORF">GCM10011396_24670</name>
</gene>
<dbReference type="RefSeq" id="WP_188566338.1">
    <property type="nucleotide sequence ID" value="NZ_BMED01000002.1"/>
</dbReference>
<keyword evidence="3" id="KW-1185">Reference proteome</keyword>
<feature type="coiled-coil region" evidence="1">
    <location>
        <begin position="12"/>
        <end position="60"/>
    </location>
</feature>
<reference evidence="2" key="1">
    <citation type="journal article" date="2014" name="Int. J. Syst. Evol. Microbiol.">
        <title>Complete genome sequence of Corynebacterium casei LMG S-19264T (=DSM 44701T), isolated from a smear-ripened cheese.</title>
        <authorList>
            <consortium name="US DOE Joint Genome Institute (JGI-PGF)"/>
            <person name="Walter F."/>
            <person name="Albersmeier A."/>
            <person name="Kalinowski J."/>
            <person name="Ruckert C."/>
        </authorList>
    </citation>
    <scope>NUCLEOTIDE SEQUENCE</scope>
    <source>
        <strain evidence="2">CGMCC 1.10998</strain>
    </source>
</reference>
<proteinExistence type="predicted"/>
<dbReference type="Proteomes" id="UP000637423">
    <property type="component" value="Unassembled WGS sequence"/>
</dbReference>
<organism evidence="2 3">
    <name type="scientific">Undibacterium terreum</name>
    <dbReference type="NCBI Taxonomy" id="1224302"/>
    <lineage>
        <taxon>Bacteria</taxon>
        <taxon>Pseudomonadati</taxon>
        <taxon>Pseudomonadota</taxon>
        <taxon>Betaproteobacteria</taxon>
        <taxon>Burkholderiales</taxon>
        <taxon>Oxalobacteraceae</taxon>
        <taxon>Undibacterium</taxon>
    </lineage>
</organism>
<evidence type="ECO:0000313" key="2">
    <source>
        <dbReference type="EMBL" id="GGC76492.1"/>
    </source>
</evidence>
<protein>
    <recommendedName>
        <fullName evidence="4">DUF904 domain-containing protein</fullName>
    </recommendedName>
</protein>
<evidence type="ECO:0008006" key="4">
    <source>
        <dbReference type="Google" id="ProtNLM"/>
    </source>
</evidence>